<sequence length="223" mass="25180">MFSANKEITLRRSIHVDGARLKSIRLQLGLTQETVATATGYTDRLVRKLENGGPVNCQTLNDFITYYKMILSRVGTPALERDICFQTLSVQPDSDREAIVRKWFEQAYNQRSLDCVNEVFHPDVLLIAEGQMLQGSEEITKRVAAVLAGFDPLHLEVESVFSQENIVITYWRATKTHAGPFLGIQPTGRTVSIRGNSMAKFQGDKIIEVRDHWDVQDLLAKLT</sequence>
<dbReference type="HOGENOM" id="CLU_1238225_0_0_0"/>
<dbReference type="GO" id="GO:0003677">
    <property type="term" value="F:DNA binding"/>
    <property type="evidence" value="ECO:0007669"/>
    <property type="project" value="InterPro"/>
</dbReference>
<dbReference type="PROSITE" id="PS50943">
    <property type="entry name" value="HTH_CROC1"/>
    <property type="match status" value="1"/>
</dbReference>
<feature type="domain" description="HTH cro/C1-type" evidence="1">
    <location>
        <begin position="21"/>
        <end position="52"/>
    </location>
</feature>
<proteinExistence type="predicted"/>
<dbReference type="Gene3D" id="3.10.450.50">
    <property type="match status" value="1"/>
</dbReference>
<name>A3ZMU3_9BACT</name>
<dbReference type="Pfam" id="PF07366">
    <property type="entry name" value="SnoaL"/>
    <property type="match status" value="1"/>
</dbReference>
<dbReference type="PANTHER" id="PTHR38436:SF1">
    <property type="entry name" value="ESTER CYCLASE"/>
    <property type="match status" value="1"/>
</dbReference>
<dbReference type="CDD" id="cd00093">
    <property type="entry name" value="HTH_XRE"/>
    <property type="match status" value="1"/>
</dbReference>
<dbReference type="EMBL" id="AANZ01000002">
    <property type="protein sequence ID" value="EAQ82269.1"/>
    <property type="molecule type" value="Genomic_DNA"/>
</dbReference>
<dbReference type="Proteomes" id="UP000004358">
    <property type="component" value="Unassembled WGS sequence"/>
</dbReference>
<dbReference type="Pfam" id="PF01381">
    <property type="entry name" value="HTH_3"/>
    <property type="match status" value="1"/>
</dbReference>
<dbReference type="InterPro" id="IPR009959">
    <property type="entry name" value="Cyclase_SnoaL-like"/>
</dbReference>
<dbReference type="GO" id="GO:0030638">
    <property type="term" value="P:polyketide metabolic process"/>
    <property type="evidence" value="ECO:0007669"/>
    <property type="project" value="InterPro"/>
</dbReference>
<dbReference type="InterPro" id="IPR010982">
    <property type="entry name" value="Lambda_DNA-bd_dom_sf"/>
</dbReference>
<reference evidence="2 3" key="1">
    <citation type="submission" date="2006-02" db="EMBL/GenBank/DDBJ databases">
        <authorList>
            <person name="Amann R."/>
            <person name="Ferriera S."/>
            <person name="Johnson J."/>
            <person name="Kravitz S."/>
            <person name="Halpern A."/>
            <person name="Remington K."/>
            <person name="Beeson K."/>
            <person name="Tran B."/>
            <person name="Rogers Y.-H."/>
            <person name="Friedman R."/>
            <person name="Venter J.C."/>
        </authorList>
    </citation>
    <scope>NUCLEOTIDE SEQUENCE [LARGE SCALE GENOMIC DNA]</scope>
    <source>
        <strain evidence="2 3">DSM 3645</strain>
    </source>
</reference>
<accession>A3ZMU3</accession>
<dbReference type="SUPFAM" id="SSF47413">
    <property type="entry name" value="lambda repressor-like DNA-binding domains"/>
    <property type="match status" value="1"/>
</dbReference>
<dbReference type="SUPFAM" id="SSF54427">
    <property type="entry name" value="NTF2-like"/>
    <property type="match status" value="1"/>
</dbReference>
<protein>
    <recommendedName>
        <fullName evidence="1">HTH cro/C1-type domain-containing protein</fullName>
    </recommendedName>
</protein>
<dbReference type="STRING" id="314230.DSM3645_01105"/>
<dbReference type="AlphaFoldDB" id="A3ZMU3"/>
<organism evidence="2 3">
    <name type="scientific">Blastopirellula marina DSM 3645</name>
    <dbReference type="NCBI Taxonomy" id="314230"/>
    <lineage>
        <taxon>Bacteria</taxon>
        <taxon>Pseudomonadati</taxon>
        <taxon>Planctomycetota</taxon>
        <taxon>Planctomycetia</taxon>
        <taxon>Pirellulales</taxon>
        <taxon>Pirellulaceae</taxon>
        <taxon>Blastopirellula</taxon>
    </lineage>
</organism>
<evidence type="ECO:0000313" key="2">
    <source>
        <dbReference type="EMBL" id="EAQ82269.1"/>
    </source>
</evidence>
<dbReference type="InterPro" id="IPR001387">
    <property type="entry name" value="Cro/C1-type_HTH"/>
</dbReference>
<evidence type="ECO:0000313" key="3">
    <source>
        <dbReference type="Proteomes" id="UP000004358"/>
    </source>
</evidence>
<evidence type="ECO:0000259" key="1">
    <source>
        <dbReference type="PROSITE" id="PS50943"/>
    </source>
</evidence>
<gene>
    <name evidence="2" type="ORF">DSM3645_01105</name>
</gene>
<dbReference type="InterPro" id="IPR032710">
    <property type="entry name" value="NTF2-like_dom_sf"/>
</dbReference>
<dbReference type="PANTHER" id="PTHR38436">
    <property type="entry name" value="POLYKETIDE CYCLASE SNOAL-LIKE DOMAIN"/>
    <property type="match status" value="1"/>
</dbReference>
<dbReference type="Gene3D" id="1.10.260.40">
    <property type="entry name" value="lambda repressor-like DNA-binding domains"/>
    <property type="match status" value="1"/>
</dbReference>
<comment type="caution">
    <text evidence="2">The sequence shown here is derived from an EMBL/GenBank/DDBJ whole genome shotgun (WGS) entry which is preliminary data.</text>
</comment>